<dbReference type="CDD" id="cd01949">
    <property type="entry name" value="GGDEF"/>
    <property type="match status" value="1"/>
</dbReference>
<evidence type="ECO:0000313" key="4">
    <source>
        <dbReference type="EMBL" id="MEE1672963.1"/>
    </source>
</evidence>
<dbReference type="PROSITE" id="PS50887">
    <property type="entry name" value="GGDEF"/>
    <property type="match status" value="1"/>
</dbReference>
<protein>
    <submittedName>
        <fullName evidence="4">EAL domain-containing protein</fullName>
    </submittedName>
</protein>
<feature type="transmembrane region" description="Helical" evidence="1">
    <location>
        <begin position="20"/>
        <end position="42"/>
    </location>
</feature>
<dbReference type="InterPro" id="IPR001633">
    <property type="entry name" value="EAL_dom"/>
</dbReference>
<name>A0ABU7G0M1_9ALTE</name>
<dbReference type="SUPFAM" id="SSF55073">
    <property type="entry name" value="Nucleotide cyclase"/>
    <property type="match status" value="1"/>
</dbReference>
<dbReference type="SMART" id="SM00052">
    <property type="entry name" value="EAL"/>
    <property type="match status" value="1"/>
</dbReference>
<proteinExistence type="predicted"/>
<reference evidence="4 5" key="2">
    <citation type="submission" date="2023-12" db="EMBL/GenBank/DDBJ databases">
        <authorList>
            <consortium name="Cladostephus spongiosus"/>
            <person name="Lorente B."/>
            <person name="Cabral C."/>
            <person name="Frias J."/>
            <person name="Faria J."/>
            <person name="Toubarro D."/>
        </authorList>
    </citation>
    <scope>NUCLEOTIDE SEQUENCE [LARGE SCALE GENOMIC DNA]</scope>
    <source>
        <strain evidence="4 5">ZMCS4</strain>
    </source>
</reference>
<keyword evidence="1" id="KW-0472">Membrane</keyword>
<gene>
    <name evidence="4" type="ORF">SNR37_002374</name>
</gene>
<dbReference type="PANTHER" id="PTHR44757">
    <property type="entry name" value="DIGUANYLATE CYCLASE DGCP"/>
    <property type="match status" value="1"/>
</dbReference>
<dbReference type="InterPro" id="IPR043128">
    <property type="entry name" value="Rev_trsase/Diguanyl_cyclase"/>
</dbReference>
<keyword evidence="1" id="KW-1133">Transmembrane helix</keyword>
<keyword evidence="5" id="KW-1185">Reference proteome</keyword>
<dbReference type="NCBIfam" id="TIGR00254">
    <property type="entry name" value="GGDEF"/>
    <property type="match status" value="1"/>
</dbReference>
<dbReference type="InterPro" id="IPR052155">
    <property type="entry name" value="Biofilm_reg_signaling"/>
</dbReference>
<reference evidence="5" key="1">
    <citation type="submission" date="2023-07" db="EMBL/GenBank/DDBJ databases">
        <title>Draft genome sequence of Agarivorans aestuarii strain ZMCS4, a CAZymes producing bacteria isolated from the marine brown algae Clodostephus spongiosus.</title>
        <authorList>
            <person name="Lorente B."/>
            <person name="Cabral C."/>
            <person name="Frias J."/>
            <person name="Faria J."/>
            <person name="Toubarro D."/>
        </authorList>
    </citation>
    <scope>NUCLEOTIDE SEQUENCE [LARGE SCALE GENOMIC DNA]</scope>
    <source>
        <strain evidence="5">ZMCS4</strain>
    </source>
</reference>
<dbReference type="Pfam" id="PF00563">
    <property type="entry name" value="EAL"/>
    <property type="match status" value="1"/>
</dbReference>
<accession>A0ABU7G0M1</accession>
<evidence type="ECO:0000313" key="5">
    <source>
        <dbReference type="Proteomes" id="UP001310248"/>
    </source>
</evidence>
<dbReference type="PROSITE" id="PS50883">
    <property type="entry name" value="EAL"/>
    <property type="match status" value="1"/>
</dbReference>
<sequence length="824" mass="93910">MKLSKFPLVDLKNRYVSVRLKLTLVLILAAGIVVSIFGLTAMEHYQNQQAQLKLSYLDNYALEFNDQIERLSDSITYIFEAQTLLSQAESMQDLERYLNRQLPDLQWLMPIANGCTVFAIDNYACSVLDSPPPKELLEQVTLRSKPMRLIECYEVCYLWISLPIRTLNAEQGVLAFQLELADALINVTQRDDIELAIVDLDRPLYKSILLATNTQVLSQQWFDSAIEYRNHDNMEFKVEDKTIVGKLYPIKDSSNSTLKLVILKDWSEQVFLQTRFENQLTMLLLFTMALAIAIGLMLMRRPLSNLRYHTASLPTILENESYKPQNKLHLFNDEFDSLDHISIELANSFSDMRSSIAANTKVLEKMAMEDPLTELPNRTAFLKQLGEALEEAAKQGEELSLIYIDLDNFKTINDTLGHDFGDLLLVQVAKRIMRLSQFASSTFRLGGDEFTLLINQKDKDSVLGFAYSLAQEIARDITISGISMKVTLSIGIATAKQAEYEPQLLVKYADLAMYSSKRKGRNCCTHFDIELARQNDMVFTIENQFQNAMSNNELELYLQPQVSMQHQRVTGFELLLRWNHPTQGLMNPGQFLDTVESGRHILPLGYWVIDKSLALLEELTSKGYEELTIAFNISGRQFEDKHFAQKLISKFKTVNVGSNYLELEITESVAVQNYQQVKTQLNEIRAAGIRVAFDDFGKGFTSLSYLSNLACDKIKFDREFGHNAITSVSTQNIVLSMRRLMDTLDYEILVEGVETLEHANWLKKNGFDKVQGYFFGRPQTKQEALAFYQQCTEKGALLDKDGNVLHLHPLFKIPQAPSHSNGTS</sequence>
<dbReference type="InterPro" id="IPR029787">
    <property type="entry name" value="Nucleotide_cyclase"/>
</dbReference>
<feature type="domain" description="EAL" evidence="2">
    <location>
        <begin position="538"/>
        <end position="792"/>
    </location>
</feature>
<dbReference type="RefSeq" id="WP_163133480.1">
    <property type="nucleotide sequence ID" value="NZ_JAYDYW010000004.1"/>
</dbReference>
<dbReference type="Proteomes" id="UP001310248">
    <property type="component" value="Unassembled WGS sequence"/>
</dbReference>
<feature type="domain" description="GGDEF" evidence="3">
    <location>
        <begin position="397"/>
        <end position="529"/>
    </location>
</feature>
<dbReference type="SUPFAM" id="SSF141868">
    <property type="entry name" value="EAL domain-like"/>
    <property type="match status" value="1"/>
</dbReference>
<evidence type="ECO:0000259" key="3">
    <source>
        <dbReference type="PROSITE" id="PS50887"/>
    </source>
</evidence>
<evidence type="ECO:0000259" key="2">
    <source>
        <dbReference type="PROSITE" id="PS50883"/>
    </source>
</evidence>
<dbReference type="InterPro" id="IPR035919">
    <property type="entry name" value="EAL_sf"/>
</dbReference>
<dbReference type="CDD" id="cd01948">
    <property type="entry name" value="EAL"/>
    <property type="match status" value="1"/>
</dbReference>
<dbReference type="InterPro" id="IPR000160">
    <property type="entry name" value="GGDEF_dom"/>
</dbReference>
<organism evidence="4 5">
    <name type="scientific">Agarivorans aestuarii</name>
    <dbReference type="NCBI Taxonomy" id="1563703"/>
    <lineage>
        <taxon>Bacteria</taxon>
        <taxon>Pseudomonadati</taxon>
        <taxon>Pseudomonadota</taxon>
        <taxon>Gammaproteobacteria</taxon>
        <taxon>Alteromonadales</taxon>
        <taxon>Alteromonadaceae</taxon>
        <taxon>Agarivorans</taxon>
    </lineage>
</organism>
<dbReference type="EMBL" id="JAYDYW010000004">
    <property type="protein sequence ID" value="MEE1672963.1"/>
    <property type="molecule type" value="Genomic_DNA"/>
</dbReference>
<keyword evidence="1" id="KW-0812">Transmembrane</keyword>
<dbReference type="Gene3D" id="3.30.70.270">
    <property type="match status" value="1"/>
</dbReference>
<dbReference type="PANTHER" id="PTHR44757:SF2">
    <property type="entry name" value="BIOFILM ARCHITECTURE MAINTENANCE PROTEIN MBAA"/>
    <property type="match status" value="1"/>
</dbReference>
<feature type="transmembrane region" description="Helical" evidence="1">
    <location>
        <begin position="280"/>
        <end position="299"/>
    </location>
</feature>
<evidence type="ECO:0000256" key="1">
    <source>
        <dbReference type="SAM" id="Phobius"/>
    </source>
</evidence>
<dbReference type="Gene3D" id="3.20.20.450">
    <property type="entry name" value="EAL domain"/>
    <property type="match status" value="1"/>
</dbReference>
<dbReference type="Pfam" id="PF00990">
    <property type="entry name" value="GGDEF"/>
    <property type="match status" value="1"/>
</dbReference>
<comment type="caution">
    <text evidence="4">The sequence shown here is derived from an EMBL/GenBank/DDBJ whole genome shotgun (WGS) entry which is preliminary data.</text>
</comment>
<dbReference type="SMART" id="SM00267">
    <property type="entry name" value="GGDEF"/>
    <property type="match status" value="1"/>
</dbReference>